<reference evidence="2" key="1">
    <citation type="submission" date="2020-08" db="EMBL/GenBank/DDBJ databases">
        <title>Plant Genome Project.</title>
        <authorList>
            <person name="Zhang R.-G."/>
        </authorList>
    </citation>
    <scope>NUCLEOTIDE SEQUENCE</scope>
    <source>
        <strain evidence="2">WSP0</strain>
        <tissue evidence="2">Leaf</tissue>
    </source>
</reference>
<feature type="compositionally biased region" description="Polar residues" evidence="1">
    <location>
        <begin position="18"/>
        <end position="27"/>
    </location>
</feature>
<comment type="caution">
    <text evidence="2">The sequence shown here is derived from an EMBL/GenBank/DDBJ whole genome shotgun (WGS) entry which is preliminary data.</text>
</comment>
<evidence type="ECO:0000313" key="3">
    <source>
        <dbReference type="Proteomes" id="UP000823749"/>
    </source>
</evidence>
<gene>
    <name evidence="2" type="ORF">RHGRI_000260</name>
</gene>
<feature type="region of interest" description="Disordered" evidence="1">
    <location>
        <begin position="1"/>
        <end position="53"/>
    </location>
</feature>
<proteinExistence type="predicted"/>
<sequence length="73" mass="7942">MNKTKMPANEHGAPKLSGSGSTLQKQDLTLRPLLKDGPGGDYEDGDYVKQPRPGWRSTLEVCVGPVGVYKQDQ</sequence>
<organism evidence="2 3">
    <name type="scientific">Rhododendron griersonianum</name>
    <dbReference type="NCBI Taxonomy" id="479676"/>
    <lineage>
        <taxon>Eukaryota</taxon>
        <taxon>Viridiplantae</taxon>
        <taxon>Streptophyta</taxon>
        <taxon>Embryophyta</taxon>
        <taxon>Tracheophyta</taxon>
        <taxon>Spermatophyta</taxon>
        <taxon>Magnoliopsida</taxon>
        <taxon>eudicotyledons</taxon>
        <taxon>Gunneridae</taxon>
        <taxon>Pentapetalae</taxon>
        <taxon>asterids</taxon>
        <taxon>Ericales</taxon>
        <taxon>Ericaceae</taxon>
        <taxon>Ericoideae</taxon>
        <taxon>Rhodoreae</taxon>
        <taxon>Rhododendron</taxon>
    </lineage>
</organism>
<dbReference type="EMBL" id="JACTNZ010000001">
    <property type="protein sequence ID" value="KAG5564018.1"/>
    <property type="molecule type" value="Genomic_DNA"/>
</dbReference>
<dbReference type="AlphaFoldDB" id="A0AAV6LI89"/>
<evidence type="ECO:0000256" key="1">
    <source>
        <dbReference type="SAM" id="MobiDB-lite"/>
    </source>
</evidence>
<name>A0AAV6LI89_9ERIC</name>
<protein>
    <submittedName>
        <fullName evidence="2">Uncharacterized protein</fullName>
    </submittedName>
</protein>
<accession>A0AAV6LI89</accession>
<evidence type="ECO:0000313" key="2">
    <source>
        <dbReference type="EMBL" id="KAG5564018.1"/>
    </source>
</evidence>
<keyword evidence="3" id="KW-1185">Reference proteome</keyword>
<dbReference type="Proteomes" id="UP000823749">
    <property type="component" value="Chromosome 1"/>
</dbReference>